<proteinExistence type="predicted"/>
<reference evidence="1 2" key="1">
    <citation type="submission" date="2019-02" db="EMBL/GenBank/DDBJ databases">
        <title>Deep-cultivation of Planctomycetes and their phenomic and genomic characterization uncovers novel biology.</title>
        <authorList>
            <person name="Wiegand S."/>
            <person name="Jogler M."/>
            <person name="Boedeker C."/>
            <person name="Pinto D."/>
            <person name="Vollmers J."/>
            <person name="Rivas-Marin E."/>
            <person name="Kohn T."/>
            <person name="Peeters S.H."/>
            <person name="Heuer A."/>
            <person name="Rast P."/>
            <person name="Oberbeckmann S."/>
            <person name="Bunk B."/>
            <person name="Jeske O."/>
            <person name="Meyerdierks A."/>
            <person name="Storesund J.E."/>
            <person name="Kallscheuer N."/>
            <person name="Luecker S."/>
            <person name="Lage O.M."/>
            <person name="Pohl T."/>
            <person name="Merkel B.J."/>
            <person name="Hornburger P."/>
            <person name="Mueller R.-W."/>
            <person name="Bruemmer F."/>
            <person name="Labrenz M."/>
            <person name="Spormann A.M."/>
            <person name="Op Den Camp H."/>
            <person name="Overmann J."/>
            <person name="Amann R."/>
            <person name="Jetten M.S.M."/>
            <person name="Mascher T."/>
            <person name="Medema M.H."/>
            <person name="Devos D.P."/>
            <person name="Kaster A.-K."/>
            <person name="Ovreas L."/>
            <person name="Rohde M."/>
            <person name="Galperin M.Y."/>
            <person name="Jogler C."/>
        </authorList>
    </citation>
    <scope>NUCLEOTIDE SEQUENCE [LARGE SCALE GENOMIC DNA]</scope>
    <source>
        <strain evidence="1 2">Q31b</strain>
    </source>
</reference>
<accession>A0A5C6EDT1</accession>
<keyword evidence="2" id="KW-1185">Reference proteome</keyword>
<gene>
    <name evidence="1" type="ORF">Q31b_05510</name>
</gene>
<organism evidence="1 2">
    <name type="scientific">Novipirellula aureliae</name>
    <dbReference type="NCBI Taxonomy" id="2527966"/>
    <lineage>
        <taxon>Bacteria</taxon>
        <taxon>Pseudomonadati</taxon>
        <taxon>Planctomycetota</taxon>
        <taxon>Planctomycetia</taxon>
        <taxon>Pirellulales</taxon>
        <taxon>Pirellulaceae</taxon>
        <taxon>Novipirellula</taxon>
    </lineage>
</organism>
<comment type="caution">
    <text evidence="1">The sequence shown here is derived from an EMBL/GenBank/DDBJ whole genome shotgun (WGS) entry which is preliminary data.</text>
</comment>
<dbReference type="EMBL" id="SJPY01000001">
    <property type="protein sequence ID" value="TWU45379.1"/>
    <property type="molecule type" value="Genomic_DNA"/>
</dbReference>
<name>A0A5C6EDT1_9BACT</name>
<evidence type="ECO:0000313" key="2">
    <source>
        <dbReference type="Proteomes" id="UP000315471"/>
    </source>
</evidence>
<dbReference type="AlphaFoldDB" id="A0A5C6EDT1"/>
<protein>
    <submittedName>
        <fullName evidence="1">Uncharacterized protein</fullName>
    </submittedName>
</protein>
<sequence length="120" mass="13331">MKFNLRCSVPFVAFADFVVSNVCAGQGFPQKPTTDSLTTFGASHPSGSDPRAESFHQAVRPVIRGLTNERLISGEVFADPRRWDAGIGRHRTNAKPRDCFRRAWYALLCVNESITCRSIS</sequence>
<evidence type="ECO:0000313" key="1">
    <source>
        <dbReference type="EMBL" id="TWU45379.1"/>
    </source>
</evidence>
<dbReference type="Proteomes" id="UP000315471">
    <property type="component" value="Unassembled WGS sequence"/>
</dbReference>